<comment type="caution">
    <text evidence="1">The sequence shown here is derived from an EMBL/GenBank/DDBJ whole genome shotgun (WGS) entry which is preliminary data.</text>
</comment>
<evidence type="ECO:0000313" key="2">
    <source>
        <dbReference type="Proteomes" id="UP000030185"/>
    </source>
</evidence>
<proteinExistence type="predicted"/>
<gene>
    <name evidence="1" type="ORF">MYP_1054</name>
</gene>
<dbReference type="STRING" id="153721.MYP_1054"/>
<name>A0A098LA84_9BACT</name>
<accession>A0A098LA84</accession>
<organism evidence="1 2">
    <name type="scientific">Sporocytophaga myxococcoides</name>
    <dbReference type="NCBI Taxonomy" id="153721"/>
    <lineage>
        <taxon>Bacteria</taxon>
        <taxon>Pseudomonadati</taxon>
        <taxon>Bacteroidota</taxon>
        <taxon>Cytophagia</taxon>
        <taxon>Cytophagales</taxon>
        <taxon>Cytophagaceae</taxon>
        <taxon>Sporocytophaga</taxon>
    </lineage>
</organism>
<dbReference type="RefSeq" id="WP_156140337.1">
    <property type="nucleotide sequence ID" value="NZ_BBLT01000002.1"/>
</dbReference>
<sequence>MSGGEGESWVNGGCCPQHIRNLDEFTIFYFVTLSIAPGVTQSRQATFRRVK</sequence>
<reference evidence="1 2" key="1">
    <citation type="submission" date="2014-09" db="EMBL/GenBank/DDBJ databases">
        <title>Sporocytophaga myxococcoides PG-01 genome sequencing.</title>
        <authorList>
            <person name="Liu L."/>
            <person name="Gao P.J."/>
            <person name="Chen G.J."/>
            <person name="Wang L.S."/>
        </authorList>
    </citation>
    <scope>NUCLEOTIDE SEQUENCE [LARGE SCALE GENOMIC DNA]</scope>
    <source>
        <strain evidence="1 2">PG-01</strain>
    </source>
</reference>
<dbReference type="AlphaFoldDB" id="A0A098LA84"/>
<keyword evidence="2" id="KW-1185">Reference proteome</keyword>
<protein>
    <submittedName>
        <fullName evidence="1">Uncharacterized protein</fullName>
    </submittedName>
</protein>
<evidence type="ECO:0000313" key="1">
    <source>
        <dbReference type="EMBL" id="GAL83826.1"/>
    </source>
</evidence>
<dbReference type="EMBL" id="BBLT01000002">
    <property type="protein sequence ID" value="GAL83826.1"/>
    <property type="molecule type" value="Genomic_DNA"/>
</dbReference>
<dbReference type="Proteomes" id="UP000030185">
    <property type="component" value="Unassembled WGS sequence"/>
</dbReference>